<reference evidence="7" key="1">
    <citation type="journal article" date="2014" name="Int. J. Syst. Evol. Microbiol.">
        <title>Complete genome sequence of Corynebacterium casei LMG S-19264T (=DSM 44701T), isolated from a smear-ripened cheese.</title>
        <authorList>
            <consortium name="US DOE Joint Genome Institute (JGI-PGF)"/>
            <person name="Walter F."/>
            <person name="Albersmeier A."/>
            <person name="Kalinowski J."/>
            <person name="Ruckert C."/>
        </authorList>
    </citation>
    <scope>NUCLEOTIDE SEQUENCE</scope>
    <source>
        <strain evidence="7">KCTC 32337</strain>
    </source>
</reference>
<feature type="domain" description="MPN" evidence="6">
    <location>
        <begin position="27"/>
        <end position="149"/>
    </location>
</feature>
<dbReference type="PANTHER" id="PTHR30471:SF3">
    <property type="entry name" value="UPF0758 PROTEIN YEES-RELATED"/>
    <property type="match status" value="1"/>
</dbReference>
<dbReference type="PANTHER" id="PTHR30471">
    <property type="entry name" value="DNA REPAIR PROTEIN RADC"/>
    <property type="match status" value="1"/>
</dbReference>
<proteinExistence type="predicted"/>
<dbReference type="GO" id="GO:0008237">
    <property type="term" value="F:metallopeptidase activity"/>
    <property type="evidence" value="ECO:0007669"/>
    <property type="project" value="UniProtKB-KW"/>
</dbReference>
<dbReference type="CDD" id="cd08071">
    <property type="entry name" value="MPN_DUF2466"/>
    <property type="match status" value="1"/>
</dbReference>
<dbReference type="PROSITE" id="PS50249">
    <property type="entry name" value="MPN"/>
    <property type="match status" value="1"/>
</dbReference>
<dbReference type="AlphaFoldDB" id="A0A8H9M237"/>
<dbReference type="GO" id="GO:0006508">
    <property type="term" value="P:proteolysis"/>
    <property type="evidence" value="ECO:0007669"/>
    <property type="project" value="UniProtKB-KW"/>
</dbReference>
<dbReference type="RefSeq" id="WP_191867016.1">
    <property type="nucleotide sequence ID" value="NZ_BMZC01000014.1"/>
</dbReference>
<sequence length="149" mass="16790">MFSEQEQRTIDKAIEIIESKARKNALTFNYRSELCKFLQMKLAHHTREVFSVIYLNVHNEMLNYEEVFLGTVSHASVHPREIAKKALDCGAESVILAHNHPSGSLQVSASDECVTENIQSALRTLDIGVQDHIIVSHRGTTSFVDLNLL</sequence>
<dbReference type="InterPro" id="IPR025657">
    <property type="entry name" value="RadC_JAB"/>
</dbReference>
<keyword evidence="3" id="KW-0378">Hydrolase</keyword>
<dbReference type="GO" id="GO:0046872">
    <property type="term" value="F:metal ion binding"/>
    <property type="evidence" value="ECO:0007669"/>
    <property type="project" value="UniProtKB-KW"/>
</dbReference>
<dbReference type="InterPro" id="IPR001405">
    <property type="entry name" value="UPF0758"/>
</dbReference>
<evidence type="ECO:0000256" key="3">
    <source>
        <dbReference type="ARBA" id="ARBA00022801"/>
    </source>
</evidence>
<protein>
    <recommendedName>
        <fullName evidence="6">MPN domain-containing protein</fullName>
    </recommendedName>
</protein>
<organism evidence="7 8">
    <name type="scientific">Paraglaciecola chathamensis</name>
    <dbReference type="NCBI Taxonomy" id="368405"/>
    <lineage>
        <taxon>Bacteria</taxon>
        <taxon>Pseudomonadati</taxon>
        <taxon>Pseudomonadota</taxon>
        <taxon>Gammaproteobacteria</taxon>
        <taxon>Alteromonadales</taxon>
        <taxon>Alteromonadaceae</taxon>
        <taxon>Paraglaciecola</taxon>
    </lineage>
</organism>
<accession>A0A8H9M237</accession>
<keyword evidence="5" id="KW-0482">Metalloprotease</keyword>
<keyword evidence="2" id="KW-0479">Metal-binding</keyword>
<dbReference type="InterPro" id="IPR037518">
    <property type="entry name" value="MPN"/>
</dbReference>
<evidence type="ECO:0000256" key="4">
    <source>
        <dbReference type="ARBA" id="ARBA00022833"/>
    </source>
</evidence>
<keyword evidence="1" id="KW-0645">Protease</keyword>
<name>A0A8H9M237_9ALTE</name>
<evidence type="ECO:0000259" key="6">
    <source>
        <dbReference type="PROSITE" id="PS50249"/>
    </source>
</evidence>
<evidence type="ECO:0000256" key="2">
    <source>
        <dbReference type="ARBA" id="ARBA00022723"/>
    </source>
</evidence>
<dbReference type="EMBL" id="BMZC01000014">
    <property type="protein sequence ID" value="GGZ77797.1"/>
    <property type="molecule type" value="Genomic_DNA"/>
</dbReference>
<dbReference type="Proteomes" id="UP000622604">
    <property type="component" value="Unassembled WGS sequence"/>
</dbReference>
<dbReference type="Gene3D" id="3.40.140.10">
    <property type="entry name" value="Cytidine Deaminase, domain 2"/>
    <property type="match status" value="1"/>
</dbReference>
<comment type="caution">
    <text evidence="7">The sequence shown here is derived from an EMBL/GenBank/DDBJ whole genome shotgun (WGS) entry which is preliminary data.</text>
</comment>
<evidence type="ECO:0000313" key="7">
    <source>
        <dbReference type="EMBL" id="GGZ77797.1"/>
    </source>
</evidence>
<evidence type="ECO:0000256" key="1">
    <source>
        <dbReference type="ARBA" id="ARBA00022670"/>
    </source>
</evidence>
<reference evidence="7" key="2">
    <citation type="submission" date="2020-09" db="EMBL/GenBank/DDBJ databases">
        <authorList>
            <person name="Sun Q."/>
            <person name="Kim S."/>
        </authorList>
    </citation>
    <scope>NUCLEOTIDE SEQUENCE</scope>
    <source>
        <strain evidence="7">KCTC 32337</strain>
    </source>
</reference>
<gene>
    <name evidence="7" type="ORF">GCM10011274_39930</name>
</gene>
<dbReference type="InterPro" id="IPR020891">
    <property type="entry name" value="UPF0758_CS"/>
</dbReference>
<evidence type="ECO:0000256" key="5">
    <source>
        <dbReference type="ARBA" id="ARBA00023049"/>
    </source>
</evidence>
<dbReference type="PROSITE" id="PS01302">
    <property type="entry name" value="UPF0758"/>
    <property type="match status" value="1"/>
</dbReference>
<evidence type="ECO:0000313" key="8">
    <source>
        <dbReference type="Proteomes" id="UP000622604"/>
    </source>
</evidence>
<dbReference type="Pfam" id="PF04002">
    <property type="entry name" value="RadC"/>
    <property type="match status" value="1"/>
</dbReference>
<keyword evidence="4" id="KW-0862">Zinc</keyword>